<keyword evidence="3" id="KW-1185">Reference proteome</keyword>
<comment type="caution">
    <text evidence="2">The sequence shown here is derived from an EMBL/GenBank/DDBJ whole genome shotgun (WGS) entry which is preliminary data.</text>
</comment>
<keyword evidence="1" id="KW-1133">Transmembrane helix</keyword>
<evidence type="ECO:0000313" key="3">
    <source>
        <dbReference type="Proteomes" id="UP001196068"/>
    </source>
</evidence>
<reference evidence="2" key="1">
    <citation type="submission" date="2020-01" db="EMBL/GenBank/DDBJ databases">
        <authorList>
            <person name="Rat A."/>
        </authorList>
    </citation>
    <scope>NUCLEOTIDE SEQUENCE</scope>
    <source>
        <strain evidence="2">LMG 28251</strain>
    </source>
</reference>
<dbReference type="RefSeq" id="WP_211873033.1">
    <property type="nucleotide sequence ID" value="NZ_JAAEDH010000002.1"/>
</dbReference>
<dbReference type="AlphaFoldDB" id="A0AAF1KRG0"/>
<evidence type="ECO:0000256" key="1">
    <source>
        <dbReference type="SAM" id="Phobius"/>
    </source>
</evidence>
<feature type="transmembrane region" description="Helical" evidence="1">
    <location>
        <begin position="51"/>
        <end position="72"/>
    </location>
</feature>
<reference evidence="2" key="2">
    <citation type="journal article" date="2021" name="Syst. Appl. Microbiol.">
        <title>Roseomonas hellenica sp. nov., isolated from roots of wild-growing Alkanna tinctoria.</title>
        <authorList>
            <person name="Rat A."/>
            <person name="Naranjo H.D."/>
            <person name="Lebbe L."/>
            <person name="Cnockaert M."/>
            <person name="Krigas N."/>
            <person name="Grigoriadou K."/>
            <person name="Maloupa E."/>
            <person name="Willems A."/>
        </authorList>
    </citation>
    <scope>NUCLEOTIDE SEQUENCE</scope>
    <source>
        <strain evidence="2">LMG 28251</strain>
    </source>
</reference>
<protein>
    <submittedName>
        <fullName evidence="2">Uncharacterized protein</fullName>
    </submittedName>
</protein>
<accession>A0AAF1KRG0</accession>
<keyword evidence="1" id="KW-0472">Membrane</keyword>
<sequence>MPLRILLLGFLAGAISVPIFHQLTVLALSTAGLVPSRPWSFAPVPPYGVPTILNQAFWGGMWGILFGAIMLARPRLSAIIVGILVGMLGAAMVNLTLLPYLRGQPMPVGDINRWWRPMLINGVWGLGMGIIFTALRGRAVAR</sequence>
<proteinExistence type="predicted"/>
<name>A0AAF1KRG0_9PROT</name>
<dbReference type="Proteomes" id="UP001196068">
    <property type="component" value="Unassembled WGS sequence"/>
</dbReference>
<dbReference type="EMBL" id="JAAEDH010000002">
    <property type="protein sequence ID" value="MBR0654237.1"/>
    <property type="molecule type" value="Genomic_DNA"/>
</dbReference>
<keyword evidence="1" id="KW-0812">Transmembrane</keyword>
<gene>
    <name evidence="2" type="ORF">GXW79_03990</name>
</gene>
<evidence type="ECO:0000313" key="2">
    <source>
        <dbReference type="EMBL" id="MBR0654237.1"/>
    </source>
</evidence>
<organism evidence="2 3">
    <name type="scientific">Plastoroseomonas arctica</name>
    <dbReference type="NCBI Taxonomy" id="1509237"/>
    <lineage>
        <taxon>Bacteria</taxon>
        <taxon>Pseudomonadati</taxon>
        <taxon>Pseudomonadota</taxon>
        <taxon>Alphaproteobacteria</taxon>
        <taxon>Acetobacterales</taxon>
        <taxon>Acetobacteraceae</taxon>
        <taxon>Plastoroseomonas</taxon>
    </lineage>
</organism>
<feature type="transmembrane region" description="Helical" evidence="1">
    <location>
        <begin position="79"/>
        <end position="102"/>
    </location>
</feature>
<feature type="transmembrane region" description="Helical" evidence="1">
    <location>
        <begin position="114"/>
        <end position="135"/>
    </location>
</feature>